<evidence type="ECO:0000313" key="2">
    <source>
        <dbReference type="Proteomes" id="UP000321291"/>
    </source>
</evidence>
<reference evidence="1 2" key="1">
    <citation type="journal article" date="2017" name="Int. J. Syst. Evol. Microbiol.">
        <title>Arachidicoccus ginsenosidivorans sp. nov., with ginsenoside-converting activity isolated from ginseng cultivating soil.</title>
        <authorList>
            <person name="Siddiqi M.Z."/>
            <person name="Aslam Z."/>
            <person name="Im W.T."/>
        </authorList>
    </citation>
    <scope>NUCLEOTIDE SEQUENCE [LARGE SCALE GENOMIC DNA]</scope>
    <source>
        <strain evidence="1 2">Gsoil 809</strain>
    </source>
</reference>
<evidence type="ECO:0000313" key="1">
    <source>
        <dbReference type="EMBL" id="QEC73631.1"/>
    </source>
</evidence>
<accession>A0A5B8VRB4</accession>
<organism evidence="1 2">
    <name type="scientific">Arachidicoccus ginsenosidivorans</name>
    <dbReference type="NCBI Taxonomy" id="496057"/>
    <lineage>
        <taxon>Bacteria</taxon>
        <taxon>Pseudomonadati</taxon>
        <taxon>Bacteroidota</taxon>
        <taxon>Chitinophagia</taxon>
        <taxon>Chitinophagales</taxon>
        <taxon>Chitinophagaceae</taxon>
        <taxon>Arachidicoccus</taxon>
    </lineage>
</organism>
<dbReference type="Proteomes" id="UP000321291">
    <property type="component" value="Chromosome"/>
</dbReference>
<proteinExistence type="predicted"/>
<keyword evidence="2" id="KW-1185">Reference proteome</keyword>
<dbReference type="OrthoDB" id="668061at2"/>
<name>A0A5B8VRB4_9BACT</name>
<gene>
    <name evidence="1" type="ORF">FSB73_20135</name>
</gene>
<protein>
    <submittedName>
        <fullName evidence="1">Uncharacterized protein</fullName>
    </submittedName>
</protein>
<dbReference type="EMBL" id="CP042434">
    <property type="protein sequence ID" value="QEC73631.1"/>
    <property type="molecule type" value="Genomic_DNA"/>
</dbReference>
<dbReference type="KEGG" id="agi:FSB73_20135"/>
<dbReference type="AlphaFoldDB" id="A0A5B8VRB4"/>
<sequence>MAENIVKQLEQQLRERPMKTMDPNTQAAGDENITAPKALYHRAVMAAALAGLLEFSRKDKHIEALLASQADTDFADQIFHQHFGELEEKIRTYSGYSNGNPKADFNFVLQQLIDIVGAQTAGDPKAAKDYLSNQRANILSFLPGELQTGELLDNGTMDDRTNKMHGPFSDFTHWIEQIFSTSDQ</sequence>
<dbReference type="RefSeq" id="WP_146786398.1">
    <property type="nucleotide sequence ID" value="NZ_CP042434.1"/>
</dbReference>